<dbReference type="InterPro" id="IPR046673">
    <property type="entry name" value="ToxA_N"/>
</dbReference>
<evidence type="ECO:0000259" key="2">
    <source>
        <dbReference type="Pfam" id="PF20178"/>
    </source>
</evidence>
<dbReference type="RefSeq" id="WP_176512590.1">
    <property type="nucleotide sequence ID" value="NZ_CP060529.1"/>
</dbReference>
<proteinExistence type="predicted"/>
<feature type="domain" description="Dermonecrotic toxin N-terminal" evidence="2">
    <location>
        <begin position="369"/>
        <end position="608"/>
    </location>
</feature>
<evidence type="ECO:0000313" key="4">
    <source>
        <dbReference type="Proteomes" id="UP000553948"/>
    </source>
</evidence>
<keyword evidence="1" id="KW-0175">Coiled coil</keyword>
<evidence type="ECO:0000313" key="3">
    <source>
        <dbReference type="EMBL" id="MBA6114315.1"/>
    </source>
</evidence>
<comment type="caution">
    <text evidence="3">The sequence shown here is derived from an EMBL/GenBank/DDBJ whole genome shotgun (WGS) entry which is preliminary data.</text>
</comment>
<name>A0A7W2KX27_PSEPU</name>
<evidence type="ECO:0000256" key="1">
    <source>
        <dbReference type="SAM" id="Coils"/>
    </source>
</evidence>
<protein>
    <recommendedName>
        <fullName evidence="2">Dermonecrotic toxin N-terminal domain-containing protein</fullName>
    </recommendedName>
</protein>
<dbReference type="EMBL" id="JACGDG010000001">
    <property type="protein sequence ID" value="MBA6114315.1"/>
    <property type="molecule type" value="Genomic_DNA"/>
</dbReference>
<feature type="coiled-coil region" evidence="1">
    <location>
        <begin position="921"/>
        <end position="1013"/>
    </location>
</feature>
<dbReference type="Pfam" id="PF20178">
    <property type="entry name" value="ToxA_N"/>
    <property type="match status" value="1"/>
</dbReference>
<sequence>MPRSDTSTFDFRRAAALQFADRPTLRQVVSEQLLKLMLAELPWLASVHPALPCADVLTLDSPDPASTYWTTQPLVDRVLQAMLERNPIDLEPIAGRHHNLGVLDPYRFAGANSPFATRQLSGLTDPVNELIAQLPQHFCQAQLDYWRAQGSAGVSRDEWLQLLLKAALLRGLPLQGLDSQEQACLRGLIRGGADQPPVSFVQARLVSGVEPADEMLCHLLVSAEWDERQVVLWCAPSGNVSRFASLAAFAVGLRDELAQRYSFNGMSWQRYPVEGNVFAQQAALLHEAMCDRVHRVRYGRIADIAALERLFAQLSDPAQWFGSYLDESAAVSPPPGLLASTGSDSFAYQAGLLQLAADQLDAEGVAALEGVQSLADYTREQLAEPLRKATGGDLCADELVLEFFVAQGMPGGAATGAGGGEPLVFEGQKTLTEFAIGSLGELRNATIRRIRRRDGADLPLGLSVGAVNQMVSQIDVGGRYPLYVARKLDDPQQRPQRIRRFAREWRSAMRFSALHAKLDGKLSEAGLQCVNDFCAGHDNPLAPRMMLMPLTFKRQPDSHQQDTVRGMYLLFCAEPALVLLYRPLYAQDTLREYASFDALLEHIQESVRLQSSILDWLDPFVRPIYDNGGFREPHVGSLGVDPYDLPEKPLPPVIDPPFWRSGLDDKLYDANRDLLVELADLHSTSNAERRWQALAQGAWLLFDTVSLVLSGPIAAVAWLVQLLGALEDDLLAIEQGGAFERCAAVADLIVNLSMVLLHARQPPLTPGPVAEPPEAGLFEGPAAQRGAFGEVSVLPTGGEEAALGTLARLPERRLDLSWRGNHGFNWLPPAQRQALRAMRSGIALEESMLQADGAAQGLYQVDDRFYAAMGADVYPVQVLPEGVRVIDGHGGYGPWLSFARGAWRVDTSLRLAGGMRQAGTRASLVARLNKLEKAADALTRQANAASERFTMAGADVTQLREKITRLEDLRAREQAKLDNGMDDTQRTTSTALIDRYDTRIAEWRTELSTKREEAVRDLEAAVRCDNEVLVKYQAILEPKFASVRPAMAEQVLPEQVNVIRTALIRHNDFIYNELLSLADYPGLAELQQALHGRSLHEGLETYRAFRLKLQGVVDRQERMLAAYEYLDQLLTDAPLDLLISHPDTTPRRTVASLIAERELSTVQLRFHQVMNLADLALHLDSSTGRGKLRGFRDELMSLGLRSAAGAHGDLGFARLPLDDRITVLQEAWDEYAAALLNSARIRDQGGALVEVSMLDRYRTHLEKLKLDAGRRLVDAMKEQEGASVTPGRVPYAIANTPQRAVRNSEGQLLIGNEVVVNGQPMVEVREPFTKEILTRFEQRDGRWVEQVSEPAPVEAEQVPADTAFRVQALQDEARALSQKADEYVSYDLNGMKIRRMFEQLINKLGREAASLTEEGAAAGLIRIVENAADQLRSDMNYKLTKLYTDTKYPTAEGLQFLHEQKLIRVEYVSPRKTMANGSAFDEYKVLRLTGATGGRPLWVAHFHLPTLDANAQDFTQGHLKTWSQRRMSGREEAALGQRVHRGKLTLEQARGIIPFD</sequence>
<dbReference type="Proteomes" id="UP000553948">
    <property type="component" value="Unassembled WGS sequence"/>
</dbReference>
<gene>
    <name evidence="3" type="ORF">H4C47_01040</name>
</gene>
<reference evidence="3 4" key="1">
    <citation type="submission" date="2020-07" db="EMBL/GenBank/DDBJ databases">
        <title>Diversity of carbapenemase encoding genes among Pseudomonas putida group clinical isolates in a tertiary Brazilian hospital.</title>
        <authorList>
            <person name="Alberto-Lei F."/>
            <person name="Nodari C.S."/>
            <person name="Streling A.P."/>
            <person name="Paulino J.T."/>
            <person name="Bessa-Neto F.O."/>
            <person name="Cayo R."/>
            <person name="Gales A.C."/>
        </authorList>
    </citation>
    <scope>NUCLEOTIDE SEQUENCE [LARGE SCALE GENOMIC DNA]</scope>
    <source>
        <strain evidence="3 4">12464</strain>
    </source>
</reference>
<organism evidence="3 4">
    <name type="scientific">Pseudomonas putida</name>
    <name type="common">Arthrobacter siderocapsulatus</name>
    <dbReference type="NCBI Taxonomy" id="303"/>
    <lineage>
        <taxon>Bacteria</taxon>
        <taxon>Pseudomonadati</taxon>
        <taxon>Pseudomonadota</taxon>
        <taxon>Gammaproteobacteria</taxon>
        <taxon>Pseudomonadales</taxon>
        <taxon>Pseudomonadaceae</taxon>
        <taxon>Pseudomonas</taxon>
    </lineage>
</organism>
<accession>A0A7W2KX27</accession>